<organism evidence="1 2">
    <name type="scientific">Cellulomonas pakistanensis</name>
    <dbReference type="NCBI Taxonomy" id="992287"/>
    <lineage>
        <taxon>Bacteria</taxon>
        <taxon>Bacillati</taxon>
        <taxon>Actinomycetota</taxon>
        <taxon>Actinomycetes</taxon>
        <taxon>Micrococcales</taxon>
        <taxon>Cellulomonadaceae</taxon>
        <taxon>Cellulomonas</taxon>
    </lineage>
</organism>
<evidence type="ECO:0000313" key="2">
    <source>
        <dbReference type="Proteomes" id="UP000642125"/>
    </source>
</evidence>
<dbReference type="Proteomes" id="UP000642125">
    <property type="component" value="Unassembled WGS sequence"/>
</dbReference>
<comment type="caution">
    <text evidence="1">The sequence shown here is derived from an EMBL/GenBank/DDBJ whole genome shotgun (WGS) entry which is preliminary data.</text>
</comment>
<dbReference type="AlphaFoldDB" id="A0A919P831"/>
<dbReference type="EMBL" id="BONO01000006">
    <property type="protein sequence ID" value="GIG35796.1"/>
    <property type="molecule type" value="Genomic_DNA"/>
</dbReference>
<proteinExistence type="predicted"/>
<keyword evidence="2" id="KW-1185">Reference proteome</keyword>
<gene>
    <name evidence="1" type="ORF">Cpa01nite_11770</name>
</gene>
<protein>
    <submittedName>
        <fullName evidence="1">Uncharacterized protein</fullName>
    </submittedName>
</protein>
<reference evidence="1" key="1">
    <citation type="submission" date="2021-01" db="EMBL/GenBank/DDBJ databases">
        <title>Whole genome shotgun sequence of Cellulomonas pakistanensis NBRC 110800.</title>
        <authorList>
            <person name="Komaki H."/>
            <person name="Tamura T."/>
        </authorList>
    </citation>
    <scope>NUCLEOTIDE SEQUENCE</scope>
    <source>
        <strain evidence="1">NBRC 110800</strain>
    </source>
</reference>
<name>A0A919P831_9CELL</name>
<accession>A0A919P831</accession>
<evidence type="ECO:0000313" key="1">
    <source>
        <dbReference type="EMBL" id="GIG35796.1"/>
    </source>
</evidence>
<sequence>MMRDDAGPLRIDGLGPDLVLVDRSTGREIPVELRRRARRRLDAETLASIRARDARLEARFAAEDAAAAEAARGSR</sequence>
<dbReference type="RefSeq" id="WP_203667820.1">
    <property type="nucleotide sequence ID" value="NZ_BONO01000006.1"/>
</dbReference>